<gene>
    <name evidence="9" type="ORF">EXM65_00565</name>
    <name evidence="10" type="ORF">FC774_02700</name>
    <name evidence="11" type="ORF">FDB51_00185</name>
</gene>
<evidence type="ECO:0000256" key="3">
    <source>
        <dbReference type="ARBA" id="ARBA00022475"/>
    </source>
</evidence>
<dbReference type="Proteomes" id="UP000473681">
    <property type="component" value="Unassembled WGS sequence"/>
</dbReference>
<accession>A0A0C2SF80</accession>
<dbReference type="EMBL" id="SWOV01000004">
    <property type="protein sequence ID" value="NFF86817.1"/>
    <property type="molecule type" value="Genomic_DNA"/>
</dbReference>
<feature type="domain" description="Major facilitator superfamily (MFS) profile" evidence="8">
    <location>
        <begin position="20"/>
        <end position="409"/>
    </location>
</feature>
<evidence type="ECO:0000313" key="10">
    <source>
        <dbReference type="EMBL" id="NFF86817.1"/>
    </source>
</evidence>
<feature type="transmembrane region" description="Helical" evidence="7">
    <location>
        <begin position="267"/>
        <end position="290"/>
    </location>
</feature>
<evidence type="ECO:0000256" key="6">
    <source>
        <dbReference type="ARBA" id="ARBA00023136"/>
    </source>
</evidence>
<dbReference type="Proteomes" id="UP000472355">
    <property type="component" value="Unassembled WGS sequence"/>
</dbReference>
<dbReference type="Gene3D" id="1.20.1250.20">
    <property type="entry name" value="MFS general substrate transporter like domains"/>
    <property type="match status" value="1"/>
</dbReference>
<dbReference type="InterPro" id="IPR020846">
    <property type="entry name" value="MFS_dom"/>
</dbReference>
<protein>
    <submittedName>
        <fullName evidence="9">MFS transporter</fullName>
    </submittedName>
</protein>
<keyword evidence="5 7" id="KW-1133">Transmembrane helix</keyword>
<feature type="transmembrane region" description="Helical" evidence="7">
    <location>
        <begin position="21"/>
        <end position="46"/>
    </location>
</feature>
<evidence type="ECO:0000256" key="7">
    <source>
        <dbReference type="SAM" id="Phobius"/>
    </source>
</evidence>
<dbReference type="PROSITE" id="PS50850">
    <property type="entry name" value="MFS"/>
    <property type="match status" value="1"/>
</dbReference>
<evidence type="ECO:0000256" key="2">
    <source>
        <dbReference type="ARBA" id="ARBA00022448"/>
    </source>
</evidence>
<evidence type="ECO:0000256" key="5">
    <source>
        <dbReference type="ARBA" id="ARBA00022989"/>
    </source>
</evidence>
<dbReference type="GO" id="GO:0022857">
    <property type="term" value="F:transmembrane transporter activity"/>
    <property type="evidence" value="ECO:0007669"/>
    <property type="project" value="InterPro"/>
</dbReference>
<feature type="transmembrane region" description="Helical" evidence="7">
    <location>
        <begin position="52"/>
        <end position="74"/>
    </location>
</feature>
<dbReference type="Proteomes" id="UP000476820">
    <property type="component" value="Unassembled WGS sequence"/>
</dbReference>
<evidence type="ECO:0000256" key="4">
    <source>
        <dbReference type="ARBA" id="ARBA00022692"/>
    </source>
</evidence>
<evidence type="ECO:0000313" key="9">
    <source>
        <dbReference type="EMBL" id="NFA41096.1"/>
    </source>
</evidence>
<dbReference type="Pfam" id="PF07690">
    <property type="entry name" value="MFS_1"/>
    <property type="match status" value="1"/>
</dbReference>
<keyword evidence="2" id="KW-0813">Transport</keyword>
<dbReference type="OrthoDB" id="9793283at2"/>
<comment type="caution">
    <text evidence="9">The sequence shown here is derived from an EMBL/GenBank/DDBJ whole genome shotgun (WGS) entry which is preliminary data.</text>
</comment>
<dbReference type="SUPFAM" id="SSF103473">
    <property type="entry name" value="MFS general substrate transporter"/>
    <property type="match status" value="1"/>
</dbReference>
<name>A0A0C2SF80_CLOBO</name>
<keyword evidence="6 7" id="KW-0472">Membrane</keyword>
<dbReference type="GO" id="GO:0005886">
    <property type="term" value="C:plasma membrane"/>
    <property type="evidence" value="ECO:0007669"/>
    <property type="project" value="UniProtKB-SubCell"/>
</dbReference>
<keyword evidence="4 7" id="KW-0812">Transmembrane</keyword>
<keyword evidence="3" id="KW-1003">Cell membrane</keyword>
<feature type="transmembrane region" description="Helical" evidence="7">
    <location>
        <begin position="86"/>
        <end position="107"/>
    </location>
</feature>
<feature type="transmembrane region" description="Helical" evidence="7">
    <location>
        <begin position="386"/>
        <end position="407"/>
    </location>
</feature>
<proteinExistence type="predicted"/>
<dbReference type="InterPro" id="IPR036259">
    <property type="entry name" value="MFS_trans_sf"/>
</dbReference>
<feature type="transmembrane region" description="Helical" evidence="7">
    <location>
        <begin position="173"/>
        <end position="193"/>
    </location>
</feature>
<feature type="transmembrane region" description="Helical" evidence="7">
    <location>
        <begin position="113"/>
        <end position="133"/>
    </location>
</feature>
<evidence type="ECO:0000313" key="11">
    <source>
        <dbReference type="EMBL" id="NFN33568.1"/>
    </source>
</evidence>
<feature type="transmembrane region" description="Helical" evidence="7">
    <location>
        <begin position="229"/>
        <end position="247"/>
    </location>
</feature>
<dbReference type="InterPro" id="IPR011701">
    <property type="entry name" value="MFS"/>
</dbReference>
<sequence>MKLKNKFILMFSSYLGLPKEIYILFLGKIINCIGSFIYPLLSLILINKIGLSISQAGEFVTFLALLQAPCVLVGGKLVDSIGRKKVILIFQGLSACTFIICGFLPLSNALTKFILLASCFSSVSSPAYDALVADITTSENRKNSFSLIYIGLNLGFAIGPLLGGLLFNNYLSLIFIGDGVTTLIYLLLIGYFIKDTKPNLLESSINENNSSFEKSENCSVFKIFLKRPILIYYSLLMLTFHFAYSQWGFAVPIQLNDIFSTNGAKYFGFLSSFNGLIVILFTPIITIITKKYRMLSIISSGGLFYSLAFGLCYFASNLFLFFIIVTIMTIGEISIATNSQTFIANLSPSSHRGRINSILPLLYGTGNGIGPIIMGRMISGVGIKQAWLIVSLIVGIGGILMYLLNYINISSYNTNQ</sequence>
<dbReference type="PANTHER" id="PTHR23517">
    <property type="entry name" value="RESISTANCE PROTEIN MDTM, PUTATIVE-RELATED-RELATED"/>
    <property type="match status" value="1"/>
</dbReference>
<feature type="transmembrane region" description="Helical" evidence="7">
    <location>
        <begin position="355"/>
        <end position="374"/>
    </location>
</feature>
<reference evidence="13 14" key="2">
    <citation type="submission" date="2019-04" db="EMBL/GenBank/DDBJ databases">
        <title>Genome sequencing of Clostridium botulinum Groups I-IV and Clostridium butyricum.</title>
        <authorList>
            <person name="Brunt J."/>
            <person name="Van Vliet A.H.M."/>
            <person name="Stringer S.C."/>
            <person name="Carter A.T."/>
            <person name="Peck M.W."/>
        </authorList>
    </citation>
    <scope>NUCLEOTIDE SEQUENCE [LARGE SCALE GENOMIC DNA]</scope>
    <source>
        <strain evidence="10 14">1605</strain>
        <strain evidence="11 13">CB-K-33E</strain>
    </source>
</reference>
<feature type="transmembrane region" description="Helical" evidence="7">
    <location>
        <begin position="302"/>
        <end position="335"/>
    </location>
</feature>
<dbReference type="EMBL" id="SWVK01000001">
    <property type="protein sequence ID" value="NFN33568.1"/>
    <property type="molecule type" value="Genomic_DNA"/>
</dbReference>
<feature type="transmembrane region" description="Helical" evidence="7">
    <location>
        <begin position="145"/>
        <end position="167"/>
    </location>
</feature>
<reference evidence="9 12" key="1">
    <citation type="submission" date="2019-02" db="EMBL/GenBank/DDBJ databases">
        <title>Genome sequencing of Clostridium botulinum clinical isolates.</title>
        <authorList>
            <person name="Brunt J."/>
            <person name="Van Vliet A.H.M."/>
            <person name="Stringer S.C."/>
            <person name="Grant K.A."/>
            <person name="Carter A.C."/>
            <person name="Peck M.W."/>
        </authorList>
    </citation>
    <scope>NUCLEOTIDE SEQUENCE [LARGE SCALE GENOMIC DNA]</scope>
    <source>
        <strain evidence="9 12">H113700579</strain>
    </source>
</reference>
<dbReference type="AlphaFoldDB" id="A0A0C2SF80"/>
<evidence type="ECO:0000259" key="8">
    <source>
        <dbReference type="PROSITE" id="PS50850"/>
    </source>
</evidence>
<dbReference type="RefSeq" id="WP_041084619.1">
    <property type="nucleotide sequence ID" value="NZ_JACBCZ010000004.1"/>
</dbReference>
<evidence type="ECO:0000313" key="14">
    <source>
        <dbReference type="Proteomes" id="UP000476820"/>
    </source>
</evidence>
<evidence type="ECO:0000313" key="12">
    <source>
        <dbReference type="Proteomes" id="UP000472355"/>
    </source>
</evidence>
<dbReference type="EMBL" id="SGKU01000001">
    <property type="protein sequence ID" value="NFA41096.1"/>
    <property type="molecule type" value="Genomic_DNA"/>
</dbReference>
<evidence type="ECO:0000256" key="1">
    <source>
        <dbReference type="ARBA" id="ARBA00004651"/>
    </source>
</evidence>
<comment type="subcellular location">
    <subcellularLocation>
        <location evidence="1">Cell membrane</location>
        <topology evidence="1">Multi-pass membrane protein</topology>
    </subcellularLocation>
</comment>
<dbReference type="InterPro" id="IPR050171">
    <property type="entry name" value="MFS_Transporters"/>
</dbReference>
<evidence type="ECO:0000313" key="13">
    <source>
        <dbReference type="Proteomes" id="UP000473681"/>
    </source>
</evidence>
<organism evidence="9 12">
    <name type="scientific">Clostridium botulinum</name>
    <dbReference type="NCBI Taxonomy" id="1491"/>
    <lineage>
        <taxon>Bacteria</taxon>
        <taxon>Bacillati</taxon>
        <taxon>Bacillota</taxon>
        <taxon>Clostridia</taxon>
        <taxon>Eubacteriales</taxon>
        <taxon>Clostridiaceae</taxon>
        <taxon>Clostridium</taxon>
    </lineage>
</organism>